<dbReference type="GO" id="GO:0006123">
    <property type="term" value="P:mitochondrial electron transport, cytochrome c to oxygen"/>
    <property type="evidence" value="ECO:0007669"/>
    <property type="project" value="InterPro"/>
</dbReference>
<dbReference type="GO" id="GO:0005740">
    <property type="term" value="C:mitochondrial envelope"/>
    <property type="evidence" value="ECO:0007669"/>
    <property type="project" value="InterPro"/>
</dbReference>
<dbReference type="AlphaFoldDB" id="V4CS74"/>
<dbReference type="PROSITE" id="PS51359">
    <property type="entry name" value="COX5B_2"/>
    <property type="match status" value="1"/>
</dbReference>
<dbReference type="RefSeq" id="XP_009043890.1">
    <property type="nucleotide sequence ID" value="XM_009045642.1"/>
</dbReference>
<dbReference type="HOGENOM" id="CLU_1549372_0_0_1"/>
<dbReference type="GeneID" id="20247491"/>
<proteinExistence type="predicted"/>
<gene>
    <name evidence="2" type="ORF">LOTGIDRAFT_227974</name>
</gene>
<protein>
    <recommendedName>
        <fullName evidence="4">Cytochrome c oxidase subunit 5B, mitochondrial</fullName>
    </recommendedName>
</protein>
<dbReference type="InterPro" id="IPR036972">
    <property type="entry name" value="Cyt_c_oxidase_su5b_sf"/>
</dbReference>
<sequence length="173" mass="20314">MASLISKTAAKAIFRRSQIVPTTYCRKYLKKELEVVEKKEDKIQPVKKDAYEGLSASEIRVEMARIERERTELLPFESDAPIYKDPYYLERLERYQLQGTLKNPHIVTSCEDYRNIACICEEHVKTLEVMKIVAGPPQKCQCGYWFQLKTLTPEESVEQIVRDVYDIYHPVKY</sequence>
<dbReference type="KEGG" id="lgi:LOTGIDRAFT_227974"/>
<dbReference type="GO" id="GO:0045277">
    <property type="term" value="C:respiratory chain complex IV"/>
    <property type="evidence" value="ECO:0007669"/>
    <property type="project" value="InterPro"/>
</dbReference>
<evidence type="ECO:0000256" key="1">
    <source>
        <dbReference type="PIRSR" id="PIRSR602124-1"/>
    </source>
</evidence>
<accession>V4CS74</accession>
<evidence type="ECO:0008006" key="4">
    <source>
        <dbReference type="Google" id="ProtNLM"/>
    </source>
</evidence>
<evidence type="ECO:0000313" key="3">
    <source>
        <dbReference type="Proteomes" id="UP000030746"/>
    </source>
</evidence>
<evidence type="ECO:0000313" key="2">
    <source>
        <dbReference type="EMBL" id="ESP05345.1"/>
    </source>
</evidence>
<organism evidence="2 3">
    <name type="scientific">Lottia gigantea</name>
    <name type="common">Giant owl limpet</name>
    <dbReference type="NCBI Taxonomy" id="225164"/>
    <lineage>
        <taxon>Eukaryota</taxon>
        <taxon>Metazoa</taxon>
        <taxon>Spiralia</taxon>
        <taxon>Lophotrochozoa</taxon>
        <taxon>Mollusca</taxon>
        <taxon>Gastropoda</taxon>
        <taxon>Patellogastropoda</taxon>
        <taxon>Lottioidea</taxon>
        <taxon>Lottiidae</taxon>
        <taxon>Lottia</taxon>
    </lineage>
</organism>
<feature type="binding site" evidence="1">
    <location>
        <position position="142"/>
    </location>
    <ligand>
        <name>Zn(2+)</name>
        <dbReference type="ChEBI" id="CHEBI:29105"/>
    </ligand>
</feature>
<dbReference type="EMBL" id="KB199650">
    <property type="protein sequence ID" value="ESP05345.1"/>
    <property type="molecule type" value="Genomic_DNA"/>
</dbReference>
<dbReference type="CTD" id="20247491"/>
<feature type="binding site" evidence="1">
    <location>
        <position position="140"/>
    </location>
    <ligand>
        <name>Zn(2+)</name>
        <dbReference type="ChEBI" id="CHEBI:29105"/>
    </ligand>
</feature>
<name>V4CS74_LOTGI</name>
<dbReference type="STRING" id="225164.V4CS74"/>
<reference evidence="2 3" key="1">
    <citation type="journal article" date="2013" name="Nature">
        <title>Insights into bilaterian evolution from three spiralian genomes.</title>
        <authorList>
            <person name="Simakov O."/>
            <person name="Marletaz F."/>
            <person name="Cho S.J."/>
            <person name="Edsinger-Gonzales E."/>
            <person name="Havlak P."/>
            <person name="Hellsten U."/>
            <person name="Kuo D.H."/>
            <person name="Larsson T."/>
            <person name="Lv J."/>
            <person name="Arendt D."/>
            <person name="Savage R."/>
            <person name="Osoegawa K."/>
            <person name="de Jong P."/>
            <person name="Grimwood J."/>
            <person name="Chapman J.A."/>
            <person name="Shapiro H."/>
            <person name="Aerts A."/>
            <person name="Otillar R.P."/>
            <person name="Terry A.Y."/>
            <person name="Boore J.L."/>
            <person name="Grigoriev I.V."/>
            <person name="Lindberg D.R."/>
            <person name="Seaver E.C."/>
            <person name="Weisblat D.A."/>
            <person name="Putnam N.H."/>
            <person name="Rokhsar D.S."/>
        </authorList>
    </citation>
    <scope>NUCLEOTIDE SEQUENCE [LARGE SCALE GENOMIC DNA]</scope>
</reference>
<feature type="binding site" evidence="1">
    <location>
        <position position="118"/>
    </location>
    <ligand>
        <name>Zn(2+)</name>
        <dbReference type="ChEBI" id="CHEBI:29105"/>
    </ligand>
</feature>
<keyword evidence="3" id="KW-1185">Reference proteome</keyword>
<dbReference type="Gene3D" id="2.60.11.10">
    <property type="entry name" value="Cytochrome c oxidase, subunit Vb"/>
    <property type="match status" value="1"/>
</dbReference>
<dbReference type="SUPFAM" id="SSF57802">
    <property type="entry name" value="Rubredoxin-like"/>
    <property type="match status" value="1"/>
</dbReference>
<dbReference type="InterPro" id="IPR002124">
    <property type="entry name" value="Cyt_c_oxidase_su5b"/>
</dbReference>
<keyword evidence="1" id="KW-0479">Metal-binding</keyword>
<dbReference type="GO" id="GO:0046872">
    <property type="term" value="F:metal ion binding"/>
    <property type="evidence" value="ECO:0007669"/>
    <property type="project" value="UniProtKB-KW"/>
</dbReference>
<feature type="binding site" evidence="1">
    <location>
        <position position="120"/>
    </location>
    <ligand>
        <name>Zn(2+)</name>
        <dbReference type="ChEBI" id="CHEBI:29105"/>
    </ligand>
</feature>
<dbReference type="Proteomes" id="UP000030746">
    <property type="component" value="Unassembled WGS sequence"/>
</dbReference>
<dbReference type="OrthoDB" id="10249250at2759"/>
<keyword evidence="1" id="KW-0862">Zinc</keyword>